<accession>A0A7H1B2E2</accession>
<name>A0A7H1B2E2_9ACTN</name>
<dbReference type="RefSeq" id="WP_188335652.1">
    <property type="nucleotide sequence ID" value="NZ_CP061281.1"/>
</dbReference>
<organism evidence="2 3">
    <name type="scientific">Streptomyces xanthii</name>
    <dbReference type="NCBI Taxonomy" id="2768069"/>
    <lineage>
        <taxon>Bacteria</taxon>
        <taxon>Bacillati</taxon>
        <taxon>Actinomycetota</taxon>
        <taxon>Actinomycetes</taxon>
        <taxon>Kitasatosporales</taxon>
        <taxon>Streptomycetaceae</taxon>
        <taxon>Streptomyces</taxon>
    </lineage>
</organism>
<evidence type="ECO:0008006" key="4">
    <source>
        <dbReference type="Google" id="ProtNLM"/>
    </source>
</evidence>
<protein>
    <recommendedName>
        <fullName evidence="4">Ankyrin</fullName>
    </recommendedName>
</protein>
<keyword evidence="3" id="KW-1185">Reference proteome</keyword>
<evidence type="ECO:0000256" key="1">
    <source>
        <dbReference type="SAM" id="MobiDB-lite"/>
    </source>
</evidence>
<proteinExistence type="predicted"/>
<dbReference type="AlphaFoldDB" id="A0A7H1B2E2"/>
<dbReference type="EMBL" id="CP061281">
    <property type="protein sequence ID" value="QNS02897.1"/>
    <property type="molecule type" value="Genomic_DNA"/>
</dbReference>
<sequence length="260" mass="27927">MITQHGPARHEGDLEAHLTVDAGDESAVGRLADWAAAHGLGFTHIVLARGHHPSQPMVTLRGHGRADAWLRTTVAETAAALAHAGFPVLRTKAETTPWASGVPQTDAEARLAPSHLHFEHHVKLLLPAEADLDALAARVVTHGAHLSRNARRIRPDGMQERFVTQRCHAVGASTAHRRLEALLAELPDAQVAETEREYVFHDTHLDLDAGWLTGTPEVAHAVRTSGARGTARQATTGRPPATKRPNPSAHDTPAPERSPA</sequence>
<dbReference type="KEGG" id="sxn:IAG42_04150"/>
<reference evidence="2 3" key="1">
    <citation type="submission" date="2020-09" db="EMBL/GenBank/DDBJ databases">
        <title>A novel species.</title>
        <authorList>
            <person name="Gao J."/>
        </authorList>
    </citation>
    <scope>NUCLEOTIDE SEQUENCE [LARGE SCALE GENOMIC DNA]</scope>
    <source>
        <strain evidence="2 3">CRXT-Y-14</strain>
    </source>
</reference>
<feature type="region of interest" description="Disordered" evidence="1">
    <location>
        <begin position="222"/>
        <end position="260"/>
    </location>
</feature>
<gene>
    <name evidence="2" type="ORF">IAG42_04150</name>
</gene>
<evidence type="ECO:0000313" key="2">
    <source>
        <dbReference type="EMBL" id="QNS02897.1"/>
    </source>
</evidence>
<dbReference type="Proteomes" id="UP000516428">
    <property type="component" value="Chromosome"/>
</dbReference>
<evidence type="ECO:0000313" key="3">
    <source>
        <dbReference type="Proteomes" id="UP000516428"/>
    </source>
</evidence>